<keyword evidence="3" id="KW-0804">Transcription</keyword>
<name>B9XL69_PEDPL</name>
<dbReference type="EMBL" id="ABOX02000028">
    <property type="protein sequence ID" value="EEF59420.1"/>
    <property type="molecule type" value="Genomic_DNA"/>
</dbReference>
<dbReference type="GO" id="GO:0003677">
    <property type="term" value="F:DNA binding"/>
    <property type="evidence" value="ECO:0007669"/>
    <property type="project" value="UniProtKB-KW"/>
</dbReference>
<dbReference type="PANTHER" id="PTHR33204:SF37">
    <property type="entry name" value="HTH-TYPE TRANSCRIPTIONAL REGULATOR YODB"/>
    <property type="match status" value="1"/>
</dbReference>
<evidence type="ECO:0000313" key="6">
    <source>
        <dbReference type="Proteomes" id="UP000003688"/>
    </source>
</evidence>
<dbReference type="PROSITE" id="PS51118">
    <property type="entry name" value="HTH_HXLR"/>
    <property type="match status" value="1"/>
</dbReference>
<proteinExistence type="predicted"/>
<organism evidence="5 6">
    <name type="scientific">Pedosphaera parvula (strain Ellin514)</name>
    <dbReference type="NCBI Taxonomy" id="320771"/>
    <lineage>
        <taxon>Bacteria</taxon>
        <taxon>Pseudomonadati</taxon>
        <taxon>Verrucomicrobiota</taxon>
        <taxon>Pedosphaerae</taxon>
        <taxon>Pedosphaerales</taxon>
        <taxon>Pedosphaeraceae</taxon>
        <taxon>Pedosphaera</taxon>
    </lineage>
</organism>
<dbReference type="Gene3D" id="1.10.10.10">
    <property type="entry name" value="Winged helix-like DNA-binding domain superfamily/Winged helix DNA-binding domain"/>
    <property type="match status" value="1"/>
</dbReference>
<evidence type="ECO:0000256" key="2">
    <source>
        <dbReference type="ARBA" id="ARBA00023125"/>
    </source>
</evidence>
<dbReference type="STRING" id="320771.Cflav_PD2264"/>
<dbReference type="InterPro" id="IPR036390">
    <property type="entry name" value="WH_DNA-bd_sf"/>
</dbReference>
<accession>B9XL69</accession>
<evidence type="ECO:0000256" key="1">
    <source>
        <dbReference type="ARBA" id="ARBA00023015"/>
    </source>
</evidence>
<dbReference type="OrthoDB" id="9791143at2"/>
<feature type="domain" description="HTH hxlR-type" evidence="4">
    <location>
        <begin position="13"/>
        <end position="111"/>
    </location>
</feature>
<gene>
    <name evidence="5" type="ORF">Cflav_PD2264</name>
</gene>
<reference evidence="5 6" key="1">
    <citation type="journal article" date="2011" name="J. Bacteriol.">
        <title>Genome sequence of 'Pedosphaera parvula' Ellin514, an aerobic Verrucomicrobial isolate from pasture soil.</title>
        <authorList>
            <person name="Kant R."/>
            <person name="van Passel M.W."/>
            <person name="Sangwan P."/>
            <person name="Palva A."/>
            <person name="Lucas S."/>
            <person name="Copeland A."/>
            <person name="Lapidus A."/>
            <person name="Glavina Del Rio T."/>
            <person name="Dalin E."/>
            <person name="Tice H."/>
            <person name="Bruce D."/>
            <person name="Goodwin L."/>
            <person name="Pitluck S."/>
            <person name="Chertkov O."/>
            <person name="Larimer F.W."/>
            <person name="Land M.L."/>
            <person name="Hauser L."/>
            <person name="Brettin T.S."/>
            <person name="Detter J.C."/>
            <person name="Han S."/>
            <person name="de Vos W.M."/>
            <person name="Janssen P.H."/>
            <person name="Smidt H."/>
        </authorList>
    </citation>
    <scope>NUCLEOTIDE SEQUENCE [LARGE SCALE GENOMIC DNA]</scope>
    <source>
        <strain evidence="5 6">Ellin514</strain>
    </source>
</reference>
<keyword evidence="1" id="KW-0805">Transcription regulation</keyword>
<protein>
    <submittedName>
        <fullName evidence="5">Transcriptional regulator, HxlR family</fullName>
    </submittedName>
</protein>
<dbReference type="PROSITE" id="PS01117">
    <property type="entry name" value="HTH_MARR_1"/>
    <property type="match status" value="1"/>
</dbReference>
<evidence type="ECO:0000259" key="4">
    <source>
        <dbReference type="PROSITE" id="PS51118"/>
    </source>
</evidence>
<dbReference type="InterPro" id="IPR036388">
    <property type="entry name" value="WH-like_DNA-bd_sf"/>
</dbReference>
<evidence type="ECO:0000256" key="3">
    <source>
        <dbReference type="ARBA" id="ARBA00023163"/>
    </source>
</evidence>
<sequence>MESTLKTTRRSPCPVACTLDIIGDRWTLLVVRDLLFGKHYYQEFLASPEAIATNILSARLKMLEAAGYIRMVGDAADGRRIRYELTKKGLTLRPLMRSIADWGLKNIQKTKIFNPLADPASAVRK</sequence>
<dbReference type="AlphaFoldDB" id="B9XL69"/>
<dbReference type="InterPro" id="IPR002577">
    <property type="entry name" value="HTH_HxlR"/>
</dbReference>
<dbReference type="PANTHER" id="PTHR33204">
    <property type="entry name" value="TRANSCRIPTIONAL REGULATOR, MARR FAMILY"/>
    <property type="match status" value="1"/>
</dbReference>
<keyword evidence="6" id="KW-1185">Reference proteome</keyword>
<dbReference type="InterPro" id="IPR023187">
    <property type="entry name" value="Tscrpt_reg_MarR-type_CS"/>
</dbReference>
<dbReference type="Pfam" id="PF01638">
    <property type="entry name" value="HxlR"/>
    <property type="match status" value="1"/>
</dbReference>
<comment type="caution">
    <text evidence="5">The sequence shown here is derived from an EMBL/GenBank/DDBJ whole genome shotgun (WGS) entry which is preliminary data.</text>
</comment>
<keyword evidence="2" id="KW-0238">DNA-binding</keyword>
<dbReference type="Proteomes" id="UP000003688">
    <property type="component" value="Unassembled WGS sequence"/>
</dbReference>
<evidence type="ECO:0000313" key="5">
    <source>
        <dbReference type="EMBL" id="EEF59420.1"/>
    </source>
</evidence>
<dbReference type="SUPFAM" id="SSF46785">
    <property type="entry name" value="Winged helix' DNA-binding domain"/>
    <property type="match status" value="1"/>
</dbReference>